<evidence type="ECO:0000256" key="5">
    <source>
        <dbReference type="PROSITE-ProRule" id="PRU00181"/>
    </source>
</evidence>
<dbReference type="AlphaFoldDB" id="A0A445MUS6"/>
<dbReference type="EMBL" id="OJIN01000084">
    <property type="protein sequence ID" value="SPD73225.1"/>
    <property type="molecule type" value="Genomic_DNA"/>
</dbReference>
<dbReference type="GO" id="GO:0043022">
    <property type="term" value="F:ribosome binding"/>
    <property type="evidence" value="ECO:0007669"/>
    <property type="project" value="TreeGrafter"/>
</dbReference>
<dbReference type="InterPro" id="IPR004368">
    <property type="entry name" value="TIF_IF1"/>
</dbReference>
<dbReference type="GO" id="GO:0003743">
    <property type="term" value="F:translation initiation factor activity"/>
    <property type="evidence" value="ECO:0007669"/>
    <property type="project" value="UniProtKB-UniRule"/>
</dbReference>
<evidence type="ECO:0000259" key="6">
    <source>
        <dbReference type="PROSITE" id="PS50832"/>
    </source>
</evidence>
<comment type="similarity">
    <text evidence="1">Belongs to the IF-1 family.</text>
</comment>
<evidence type="ECO:0000256" key="2">
    <source>
        <dbReference type="ARBA" id="ARBA00022540"/>
    </source>
</evidence>
<evidence type="ECO:0000256" key="1">
    <source>
        <dbReference type="ARBA" id="ARBA00010939"/>
    </source>
</evidence>
<dbReference type="Pfam" id="PF01176">
    <property type="entry name" value="eIF-1a"/>
    <property type="match status" value="1"/>
</dbReference>
<proteinExistence type="inferred from homology"/>
<dbReference type="InterPro" id="IPR006196">
    <property type="entry name" value="RNA-binding_domain_S1_IF1"/>
</dbReference>
<dbReference type="GO" id="GO:0005829">
    <property type="term" value="C:cytosol"/>
    <property type="evidence" value="ECO:0007669"/>
    <property type="project" value="TreeGrafter"/>
</dbReference>
<dbReference type="PANTHER" id="PTHR33370">
    <property type="entry name" value="TRANSLATION INITIATION FACTOR IF-1, CHLOROPLASTIC"/>
    <property type="match status" value="1"/>
</dbReference>
<evidence type="ECO:0000256" key="3">
    <source>
        <dbReference type="ARBA" id="ARBA00022917"/>
    </source>
</evidence>
<organism evidence="7">
    <name type="scientific">uncultured Desulfobacterium sp</name>
    <dbReference type="NCBI Taxonomy" id="201089"/>
    <lineage>
        <taxon>Bacteria</taxon>
        <taxon>Pseudomonadati</taxon>
        <taxon>Thermodesulfobacteriota</taxon>
        <taxon>Desulfobacteria</taxon>
        <taxon>Desulfobacterales</taxon>
        <taxon>Desulfobacteriaceae</taxon>
        <taxon>Desulfobacterium</taxon>
        <taxon>environmental samples</taxon>
    </lineage>
</organism>
<dbReference type="InterPro" id="IPR012340">
    <property type="entry name" value="NA-bd_OB-fold"/>
</dbReference>
<protein>
    <recommendedName>
        <fullName evidence="4">Translation initiation factor IF-1</fullName>
    </recommendedName>
</protein>
<dbReference type="Gene3D" id="2.40.50.140">
    <property type="entry name" value="Nucleic acid-binding proteins"/>
    <property type="match status" value="1"/>
</dbReference>
<dbReference type="PANTHER" id="PTHR33370:SF1">
    <property type="entry name" value="TRANSLATION INITIATION FACTOR IF-1, CHLOROPLASTIC"/>
    <property type="match status" value="1"/>
</dbReference>
<accession>A0A445MUS6</accession>
<name>A0A445MUS6_9BACT</name>
<sequence length="71" mass="7895">MSRKDLIQIDGTVAKILGGGTMEVKCDNDMVVRAVLSGRMKKHRIKVLVGDRIQVSVSPYDTSHGLITYRH</sequence>
<dbReference type="GO" id="GO:0003723">
    <property type="term" value="F:RNA binding"/>
    <property type="evidence" value="ECO:0007669"/>
    <property type="project" value="InterPro"/>
</dbReference>
<feature type="domain" description="S1-like" evidence="6">
    <location>
        <begin position="1"/>
        <end position="71"/>
    </location>
</feature>
<dbReference type="SUPFAM" id="SSF50249">
    <property type="entry name" value="Nucleic acid-binding proteins"/>
    <property type="match status" value="1"/>
</dbReference>
<dbReference type="PROSITE" id="PS50832">
    <property type="entry name" value="S1_IF1_TYPE"/>
    <property type="match status" value="1"/>
</dbReference>
<keyword evidence="3 5" id="KW-0648">Protein biosynthesis</keyword>
<keyword evidence="2 5" id="KW-0396">Initiation factor</keyword>
<dbReference type="NCBIfam" id="TIGR00008">
    <property type="entry name" value="infA"/>
    <property type="match status" value="1"/>
</dbReference>
<gene>
    <name evidence="7" type="primary">infA</name>
    <name evidence="7" type="ORF">PITCH_A1740034</name>
</gene>
<evidence type="ECO:0000313" key="7">
    <source>
        <dbReference type="EMBL" id="SPD73225.1"/>
    </source>
</evidence>
<reference evidence="7" key="1">
    <citation type="submission" date="2018-01" db="EMBL/GenBank/DDBJ databases">
        <authorList>
            <person name="Regsiter A."/>
            <person name="William W."/>
        </authorList>
    </citation>
    <scope>NUCLEOTIDE SEQUENCE</scope>
    <source>
        <strain evidence="7">TRIP AH-1</strain>
    </source>
</reference>
<evidence type="ECO:0000256" key="4">
    <source>
        <dbReference type="NCBIfam" id="TIGR00008"/>
    </source>
</evidence>